<dbReference type="GO" id="GO:0016853">
    <property type="term" value="F:isomerase activity"/>
    <property type="evidence" value="ECO:0007669"/>
    <property type="project" value="UniProtKB-KW"/>
</dbReference>
<feature type="domain" description="PpiC" evidence="6">
    <location>
        <begin position="84"/>
        <end position="184"/>
    </location>
</feature>
<comment type="caution">
    <text evidence="7">The sequence shown here is derived from an EMBL/GenBank/DDBJ whole genome shotgun (WGS) entry which is preliminary data.</text>
</comment>
<organism evidence="7 8">
    <name type="scientific">Ottowia pentelensis</name>
    <dbReference type="NCBI Taxonomy" id="511108"/>
    <lineage>
        <taxon>Bacteria</taxon>
        <taxon>Pseudomonadati</taxon>
        <taxon>Pseudomonadota</taxon>
        <taxon>Betaproteobacteria</taxon>
        <taxon>Burkholderiales</taxon>
        <taxon>Comamonadaceae</taxon>
        <taxon>Ottowia</taxon>
    </lineage>
</organism>
<proteinExistence type="inferred from homology"/>
<dbReference type="InterPro" id="IPR050245">
    <property type="entry name" value="PrsA_foldase"/>
</dbReference>
<dbReference type="RefSeq" id="WP_377481884.1">
    <property type="nucleotide sequence ID" value="NZ_JBHLTN010000014.1"/>
</dbReference>
<evidence type="ECO:0000313" key="8">
    <source>
        <dbReference type="Proteomes" id="UP001589834"/>
    </source>
</evidence>
<protein>
    <recommendedName>
        <fullName evidence="3">peptidylprolyl isomerase</fullName>
        <ecNumber evidence="3">5.2.1.8</ecNumber>
    </recommendedName>
</protein>
<evidence type="ECO:0000256" key="2">
    <source>
        <dbReference type="ARBA" id="ARBA00007656"/>
    </source>
</evidence>
<dbReference type="EMBL" id="JBHLTN010000014">
    <property type="protein sequence ID" value="MFC0592492.1"/>
    <property type="molecule type" value="Genomic_DNA"/>
</dbReference>
<dbReference type="Pfam" id="PF00639">
    <property type="entry name" value="Rotamase"/>
    <property type="match status" value="1"/>
</dbReference>
<evidence type="ECO:0000259" key="6">
    <source>
        <dbReference type="PROSITE" id="PS50198"/>
    </source>
</evidence>
<evidence type="ECO:0000256" key="1">
    <source>
        <dbReference type="ARBA" id="ARBA00000971"/>
    </source>
</evidence>
<evidence type="ECO:0000313" key="7">
    <source>
        <dbReference type="EMBL" id="MFC0592492.1"/>
    </source>
</evidence>
<gene>
    <name evidence="7" type="ORF">ACFFGG_07985</name>
</gene>
<name>A0ABV6PRM3_9BURK</name>
<comment type="catalytic activity">
    <reaction evidence="1">
        <text>[protein]-peptidylproline (omega=180) = [protein]-peptidylproline (omega=0)</text>
        <dbReference type="Rhea" id="RHEA:16237"/>
        <dbReference type="Rhea" id="RHEA-COMP:10747"/>
        <dbReference type="Rhea" id="RHEA-COMP:10748"/>
        <dbReference type="ChEBI" id="CHEBI:83833"/>
        <dbReference type="ChEBI" id="CHEBI:83834"/>
        <dbReference type="EC" id="5.2.1.8"/>
    </reaction>
</comment>
<keyword evidence="5 7" id="KW-0413">Isomerase</keyword>
<evidence type="ECO:0000256" key="5">
    <source>
        <dbReference type="PROSITE-ProRule" id="PRU00278"/>
    </source>
</evidence>
<dbReference type="InterPro" id="IPR000297">
    <property type="entry name" value="PPIase_PpiC"/>
</dbReference>
<comment type="similarity">
    <text evidence="2">Belongs to the PpiC/parvulin rotamase family.</text>
</comment>
<keyword evidence="4 5" id="KW-0697">Rotamase</keyword>
<keyword evidence="8" id="KW-1185">Reference proteome</keyword>
<dbReference type="PROSITE" id="PS50198">
    <property type="entry name" value="PPIC_PPIASE_2"/>
    <property type="match status" value="1"/>
</dbReference>
<dbReference type="PANTHER" id="PTHR47245:SF2">
    <property type="entry name" value="PEPTIDYL-PROLYL CIS-TRANS ISOMERASE HP_0175-RELATED"/>
    <property type="match status" value="1"/>
</dbReference>
<dbReference type="Proteomes" id="UP001589834">
    <property type="component" value="Unassembled WGS sequence"/>
</dbReference>
<evidence type="ECO:0000256" key="3">
    <source>
        <dbReference type="ARBA" id="ARBA00013194"/>
    </source>
</evidence>
<dbReference type="PANTHER" id="PTHR47245">
    <property type="entry name" value="PEPTIDYLPROLYL ISOMERASE"/>
    <property type="match status" value="1"/>
</dbReference>
<accession>A0ABV6PRM3</accession>
<dbReference type="InterPro" id="IPR046357">
    <property type="entry name" value="PPIase_dom_sf"/>
</dbReference>
<dbReference type="EC" id="5.2.1.8" evidence="3"/>
<dbReference type="Gene3D" id="3.10.50.40">
    <property type="match status" value="1"/>
</dbReference>
<reference evidence="7 8" key="1">
    <citation type="submission" date="2024-09" db="EMBL/GenBank/DDBJ databases">
        <authorList>
            <person name="Sun Q."/>
            <person name="Mori K."/>
        </authorList>
    </citation>
    <scope>NUCLEOTIDE SEQUENCE [LARGE SCALE GENOMIC DNA]</scope>
    <source>
        <strain evidence="7 8">NCAIM B.02336</strain>
    </source>
</reference>
<sequence>MPESITVNGIAVDAADWPSPQLAAVHELLRQRAQALQLLAEGADAQATTEAIEQLLAREVGVPEPTPAECRRWYDAHLPRYRNGELVHARHILFQVTPGTPVPAVRAQAERTLKELMAQPELFEQRARSQSNCPSGAQGGQLGQLQRGATVPEFEQALFNGVQLGVLPGLVNTRYGFHIVAVDQRVPGEQLPFEAVRERVAAELRNAAERRALGQYVRVLAGQAELDGVALDAAASPLVQ</sequence>
<dbReference type="SUPFAM" id="SSF54534">
    <property type="entry name" value="FKBP-like"/>
    <property type="match status" value="1"/>
</dbReference>
<evidence type="ECO:0000256" key="4">
    <source>
        <dbReference type="ARBA" id="ARBA00023110"/>
    </source>
</evidence>